<dbReference type="PROSITE" id="PS51379">
    <property type="entry name" value="4FE4S_FER_2"/>
    <property type="match status" value="2"/>
</dbReference>
<dbReference type="HOGENOM" id="CLU_139698_5_6_2"/>
<evidence type="ECO:0000313" key="3">
    <source>
        <dbReference type="Proteomes" id="UP000033096"/>
    </source>
</evidence>
<dbReference type="RefSeq" id="WP_082091042.1">
    <property type="nucleotide sequence ID" value="NZ_CP009520.1"/>
</dbReference>
<sequence length="58" mass="5966">MVAKINPESCASCGSCIGECPACAISLNDDDVSFVIEDKCNDCGVCLDVCVHGAITII</sequence>
<proteinExistence type="predicted"/>
<dbReference type="GeneID" id="32209942"/>
<dbReference type="SUPFAM" id="SSF54862">
    <property type="entry name" value="4Fe-4S ferredoxins"/>
    <property type="match status" value="1"/>
</dbReference>
<name>A0A0E3Q4B2_9EURY</name>
<dbReference type="PATRIC" id="fig|1434123.4.peg.1352"/>
<dbReference type="Proteomes" id="UP000033096">
    <property type="component" value="Chromosome"/>
</dbReference>
<protein>
    <submittedName>
        <fullName evidence="2">Ferredoxin</fullName>
    </submittedName>
</protein>
<feature type="domain" description="4Fe-4S ferredoxin-type" evidence="1">
    <location>
        <begin position="1"/>
        <end position="30"/>
    </location>
</feature>
<accession>A0A0E3Q4B2</accession>
<evidence type="ECO:0000313" key="2">
    <source>
        <dbReference type="EMBL" id="AKB43418.1"/>
    </source>
</evidence>
<reference evidence="2 3" key="1">
    <citation type="submission" date="2014-07" db="EMBL/GenBank/DDBJ databases">
        <title>Methanogenic archaea and the global carbon cycle.</title>
        <authorList>
            <person name="Henriksen J.R."/>
            <person name="Luke J."/>
            <person name="Reinhart S."/>
            <person name="Benedict M.N."/>
            <person name="Youngblut N.D."/>
            <person name="Metcalf M.E."/>
            <person name="Whitaker R.J."/>
            <person name="Metcalf W.W."/>
        </authorList>
    </citation>
    <scope>NUCLEOTIDE SEQUENCE [LARGE SCALE GENOMIC DNA]</scope>
    <source>
        <strain evidence="2 3">Z-761</strain>
    </source>
</reference>
<dbReference type="InterPro" id="IPR017896">
    <property type="entry name" value="4Fe4S_Fe-S-bd"/>
</dbReference>
<dbReference type="KEGG" id="mvc:MSVAZ_1149"/>
<dbReference type="AlphaFoldDB" id="A0A0E3Q4B2"/>
<keyword evidence="3" id="KW-1185">Reference proteome</keyword>
<dbReference type="Pfam" id="PF13187">
    <property type="entry name" value="Fer4_9"/>
    <property type="match status" value="1"/>
</dbReference>
<dbReference type="Gene3D" id="3.30.70.20">
    <property type="match status" value="1"/>
</dbReference>
<gene>
    <name evidence="2" type="ORF">MSVAZ_1149</name>
</gene>
<dbReference type="EMBL" id="CP009520">
    <property type="protein sequence ID" value="AKB43418.1"/>
    <property type="molecule type" value="Genomic_DNA"/>
</dbReference>
<feature type="domain" description="4Fe-4S ferredoxin-type" evidence="1">
    <location>
        <begin position="31"/>
        <end position="58"/>
    </location>
</feature>
<evidence type="ECO:0000259" key="1">
    <source>
        <dbReference type="PROSITE" id="PS51379"/>
    </source>
</evidence>
<organism evidence="2 3">
    <name type="scientific">Methanosarcina vacuolata Z-761</name>
    <dbReference type="NCBI Taxonomy" id="1434123"/>
    <lineage>
        <taxon>Archaea</taxon>
        <taxon>Methanobacteriati</taxon>
        <taxon>Methanobacteriota</taxon>
        <taxon>Stenosarchaea group</taxon>
        <taxon>Methanomicrobia</taxon>
        <taxon>Methanosarcinales</taxon>
        <taxon>Methanosarcinaceae</taxon>
        <taxon>Methanosarcina</taxon>
    </lineage>
</organism>